<organism evidence="2 3">
    <name type="scientific">Lepeophtheirus salmonis</name>
    <name type="common">Salmon louse</name>
    <name type="synonym">Caligus salmonis</name>
    <dbReference type="NCBI Taxonomy" id="72036"/>
    <lineage>
        <taxon>Eukaryota</taxon>
        <taxon>Metazoa</taxon>
        <taxon>Ecdysozoa</taxon>
        <taxon>Arthropoda</taxon>
        <taxon>Crustacea</taxon>
        <taxon>Multicrustacea</taxon>
        <taxon>Hexanauplia</taxon>
        <taxon>Copepoda</taxon>
        <taxon>Siphonostomatoida</taxon>
        <taxon>Caligidae</taxon>
        <taxon>Lepeophtheirus</taxon>
    </lineage>
</organism>
<dbReference type="GO" id="GO:0005737">
    <property type="term" value="C:cytoplasm"/>
    <property type="evidence" value="ECO:0007669"/>
    <property type="project" value="TreeGrafter"/>
</dbReference>
<dbReference type="AlphaFoldDB" id="A0A7R8CN19"/>
<evidence type="ECO:0000313" key="2">
    <source>
        <dbReference type="EMBL" id="CAF2871345.1"/>
    </source>
</evidence>
<dbReference type="CDD" id="cd21459">
    <property type="entry name" value="DLC-like_TCTEX1D2"/>
    <property type="match status" value="1"/>
</dbReference>
<dbReference type="OrthoDB" id="10260741at2759"/>
<dbReference type="Proteomes" id="UP000675881">
    <property type="component" value="Chromosome 2"/>
</dbReference>
<gene>
    <name evidence="2" type="ORF">LSAA_6342</name>
</gene>
<dbReference type="Gene3D" id="3.30.1140.40">
    <property type="entry name" value="Tctex-1"/>
    <property type="match status" value="1"/>
</dbReference>
<dbReference type="GO" id="GO:0005868">
    <property type="term" value="C:cytoplasmic dynein complex"/>
    <property type="evidence" value="ECO:0007669"/>
    <property type="project" value="TreeGrafter"/>
</dbReference>
<protein>
    <submittedName>
        <fullName evidence="2">TCTEX1D2</fullName>
    </submittedName>
</protein>
<dbReference type="PANTHER" id="PTHR21255:SF7">
    <property type="entry name" value="DYNEIN LIGHT CHAIN TCTEX-TYPE PROTEIN 2B"/>
    <property type="match status" value="1"/>
</dbReference>
<evidence type="ECO:0000313" key="3">
    <source>
        <dbReference type="Proteomes" id="UP000675881"/>
    </source>
</evidence>
<name>A0A7R8CN19_LEPSM</name>
<dbReference type="InterPro" id="IPR005334">
    <property type="entry name" value="Tctex-1-like"/>
</dbReference>
<evidence type="ECO:0000256" key="1">
    <source>
        <dbReference type="ARBA" id="ARBA00005361"/>
    </source>
</evidence>
<dbReference type="InterPro" id="IPR038586">
    <property type="entry name" value="Tctex-1-like_sf"/>
</dbReference>
<sequence length="729" mass="83419">MSLLSYSAPISISEAQEETFNFENKFKPGAVKDIIHNVLIDVLNGKAYAVENVSTWTKNIADSIKHKIKLMGYERYKIIVEVVIGEQRGEGVRMGSRCLWDSETDNYAIKGLVSFMDSNKDYNINQANDFTIECIKDEMSTLEKEGVLGSLKICSSLHGGPLDYPKTVNTSMGLVLSKWDICFERIERSRKKILNKNHEDSDEEVFAEISVNAEEVQSQEIVDFISTVNESAAKLFSHCVSIVNLLLAKGDSNALLVVLGGISLVRNKMWAYGQVLFKAFDDTYAQYCKLLDSKKRIQQYRADISFILNTIFDTMNHIVTVSLDKILFFGNCKPHPQNQIIRNIRNKAWTLHQCLTTIELIHHVFDLLRKGTEEDHISLLVRTISSHPEPIWPLVIQALFCRNKVLPFTILEGIGNYVPKDDEIKESNECGGFQCSMNCVLENQRWPLSAGFGIMKIISKMPDNDSLSKGLFRVLKKSEAWAVSHVPKVMEKSIDLLKDCIVFIPSSILKALQSVEDISNGEGEPLCGSVHLHFLFTSLYGIVFTASGKLQREKLDFIIAYGEALCSLRPSSQLESLKKLMKEIHFSDEYDEKLTFSYASLDRFDNEYSYILAENIANDLLSDKSGRYACVATYKFILNNCEWISQVLKNKENVEIEHNIDFIRIFKDIDDEEFLNRDYQWDEMIHYTMNYASPKMICRLLQHRHELIHPEDKTKDLVVRDIINQFRTL</sequence>
<dbReference type="PANTHER" id="PTHR21255">
    <property type="entry name" value="T-COMPLEX-ASSOCIATED-TESTIS-EXPRESSED 1/ DYNEIN LIGHT CHAIN"/>
    <property type="match status" value="1"/>
</dbReference>
<dbReference type="GO" id="GO:0045505">
    <property type="term" value="F:dynein intermediate chain binding"/>
    <property type="evidence" value="ECO:0007669"/>
    <property type="project" value="TreeGrafter"/>
</dbReference>
<proteinExistence type="inferred from homology"/>
<dbReference type="GO" id="GO:0007018">
    <property type="term" value="P:microtubule-based movement"/>
    <property type="evidence" value="ECO:0007669"/>
    <property type="project" value="TreeGrafter"/>
</dbReference>
<reference evidence="2" key="1">
    <citation type="submission" date="2021-02" db="EMBL/GenBank/DDBJ databases">
        <authorList>
            <person name="Bekaert M."/>
        </authorList>
    </citation>
    <scope>NUCLEOTIDE SEQUENCE</scope>
    <source>
        <strain evidence="2">IoA-00</strain>
    </source>
</reference>
<dbReference type="EMBL" id="HG994581">
    <property type="protein sequence ID" value="CAF2871345.1"/>
    <property type="molecule type" value="Genomic_DNA"/>
</dbReference>
<dbReference type="Pfam" id="PF03645">
    <property type="entry name" value="Tctex-1"/>
    <property type="match status" value="1"/>
</dbReference>
<accession>A0A7R8CN19</accession>
<comment type="similarity">
    <text evidence="1">Belongs to the dynein light chain Tctex-type family.</text>
</comment>
<keyword evidence="3" id="KW-1185">Reference proteome</keyword>